<dbReference type="PANTHER" id="PTHR20854">
    <property type="entry name" value="INOSITOL MONOPHOSPHATASE"/>
    <property type="match status" value="1"/>
</dbReference>
<dbReference type="GO" id="GO:0046872">
    <property type="term" value="F:metal ion binding"/>
    <property type="evidence" value="ECO:0007669"/>
    <property type="project" value="UniProtKB-KW"/>
</dbReference>
<dbReference type="SUPFAM" id="SSF56655">
    <property type="entry name" value="Carbohydrate phosphatase"/>
    <property type="match status" value="1"/>
</dbReference>
<name>A0A133KCA7_HEYCO</name>
<dbReference type="InterPro" id="IPR020583">
    <property type="entry name" value="Inositol_monoP_metal-BS"/>
</dbReference>
<comment type="catalytic activity">
    <reaction evidence="1">
        <text>a myo-inositol phosphate + H2O = myo-inositol + phosphate</text>
        <dbReference type="Rhea" id="RHEA:24056"/>
        <dbReference type="ChEBI" id="CHEBI:15377"/>
        <dbReference type="ChEBI" id="CHEBI:17268"/>
        <dbReference type="ChEBI" id="CHEBI:43474"/>
        <dbReference type="ChEBI" id="CHEBI:84139"/>
        <dbReference type="EC" id="3.1.3.25"/>
    </reaction>
</comment>
<dbReference type="InterPro" id="IPR020550">
    <property type="entry name" value="Inositol_monophosphatase_CS"/>
</dbReference>
<evidence type="ECO:0000256" key="5">
    <source>
        <dbReference type="ARBA" id="ARBA00022801"/>
    </source>
</evidence>
<evidence type="ECO:0000256" key="1">
    <source>
        <dbReference type="ARBA" id="ARBA00001033"/>
    </source>
</evidence>
<dbReference type="InterPro" id="IPR000760">
    <property type="entry name" value="Inositol_monophosphatase-like"/>
</dbReference>
<accession>A0A133KCA7</accession>
<dbReference type="GO" id="GO:0046854">
    <property type="term" value="P:phosphatidylinositol phosphate biosynthetic process"/>
    <property type="evidence" value="ECO:0007669"/>
    <property type="project" value="InterPro"/>
</dbReference>
<evidence type="ECO:0000256" key="2">
    <source>
        <dbReference type="ARBA" id="ARBA00001946"/>
    </source>
</evidence>
<dbReference type="PROSITE" id="PS00630">
    <property type="entry name" value="IMP_2"/>
    <property type="match status" value="1"/>
</dbReference>
<dbReference type="PRINTS" id="PR00377">
    <property type="entry name" value="IMPHPHTASES"/>
</dbReference>
<feature type="binding site" evidence="7">
    <location>
        <position position="94"/>
    </location>
    <ligand>
        <name>Mg(2+)</name>
        <dbReference type="ChEBI" id="CHEBI:18420"/>
        <label>1</label>
        <note>catalytic</note>
    </ligand>
</feature>
<dbReference type="EC" id="3.1.3.25" evidence="3"/>
<dbReference type="PATRIC" id="fig|1398.22.peg.3404"/>
<evidence type="ECO:0000256" key="3">
    <source>
        <dbReference type="ARBA" id="ARBA00013106"/>
    </source>
</evidence>
<protein>
    <recommendedName>
        <fullName evidence="3">inositol-phosphate phosphatase</fullName>
        <ecNumber evidence="3">3.1.3.25</ecNumber>
    </recommendedName>
</protein>
<dbReference type="GO" id="GO:0006020">
    <property type="term" value="P:inositol metabolic process"/>
    <property type="evidence" value="ECO:0007669"/>
    <property type="project" value="TreeGrafter"/>
</dbReference>
<dbReference type="Gene3D" id="3.30.540.10">
    <property type="entry name" value="Fructose-1,6-Bisphosphatase, subunit A, domain 1"/>
    <property type="match status" value="1"/>
</dbReference>
<evidence type="ECO:0000256" key="4">
    <source>
        <dbReference type="ARBA" id="ARBA00022723"/>
    </source>
</evidence>
<gene>
    <name evidence="8" type="ORF">HMPREF3213_03391</name>
</gene>
<dbReference type="Pfam" id="PF00459">
    <property type="entry name" value="Inositol_P"/>
    <property type="match status" value="1"/>
</dbReference>
<dbReference type="FunFam" id="3.30.540.10:FF:000003">
    <property type="entry name" value="Inositol-1-monophosphatase"/>
    <property type="match status" value="1"/>
</dbReference>
<dbReference type="AlphaFoldDB" id="A0A133KCA7"/>
<evidence type="ECO:0000313" key="8">
    <source>
        <dbReference type="EMBL" id="KWZ77202.1"/>
    </source>
</evidence>
<comment type="caution">
    <text evidence="8">The sequence shown here is derived from an EMBL/GenBank/DDBJ whole genome shotgun (WGS) entry which is preliminary data.</text>
</comment>
<dbReference type="PANTHER" id="PTHR20854:SF4">
    <property type="entry name" value="INOSITOL-1-MONOPHOSPHATASE-RELATED"/>
    <property type="match status" value="1"/>
</dbReference>
<sequence length="269" mass="30319">MEGPTMDRWEEINTYAVRWIREAGERILASQKPLQIETKSDRNDLVTNIDKETEQFLIGKIRTTFPDHHILGEEGFGEDIRDTEGILWIVDPIDGTVNFVHQKVNFMISIGVYENGEGKLGYIYDVVRKELYFAEKGKGAYFNGERIPLLAQNRLEDTILALNPYCMVENRGIDPARLAALVRDVRGTRSYGSAALELAYVAMGRLDAYITMRLSPWDFAAGKVIVEEVGGVVTDVFGRPLDMLGNSSVFAGKPGLHEEILKRYLKGQE</sequence>
<keyword evidence="6 7" id="KW-0460">Magnesium</keyword>
<dbReference type="EMBL" id="LRPN01000177">
    <property type="protein sequence ID" value="KWZ77202.1"/>
    <property type="molecule type" value="Genomic_DNA"/>
</dbReference>
<keyword evidence="5" id="KW-0378">Hydrolase</keyword>
<dbReference type="CDD" id="cd01637">
    <property type="entry name" value="IMPase_like"/>
    <property type="match status" value="1"/>
</dbReference>
<feature type="binding site" evidence="7">
    <location>
        <position position="218"/>
    </location>
    <ligand>
        <name>Mg(2+)</name>
        <dbReference type="ChEBI" id="CHEBI:18420"/>
        <label>1</label>
        <note>catalytic</note>
    </ligand>
</feature>
<feature type="binding site" evidence="7">
    <location>
        <position position="93"/>
    </location>
    <ligand>
        <name>Mg(2+)</name>
        <dbReference type="ChEBI" id="CHEBI:18420"/>
        <label>2</label>
    </ligand>
</feature>
<dbReference type="Gene3D" id="3.40.190.80">
    <property type="match status" value="1"/>
</dbReference>
<organism evidence="8 9">
    <name type="scientific">Heyndrickxia coagulans</name>
    <name type="common">Weizmannia coagulans</name>
    <dbReference type="NCBI Taxonomy" id="1398"/>
    <lineage>
        <taxon>Bacteria</taxon>
        <taxon>Bacillati</taxon>
        <taxon>Bacillota</taxon>
        <taxon>Bacilli</taxon>
        <taxon>Bacillales</taxon>
        <taxon>Bacillaceae</taxon>
        <taxon>Heyndrickxia</taxon>
    </lineage>
</organism>
<dbReference type="Proteomes" id="UP000070376">
    <property type="component" value="Unassembled WGS sequence"/>
</dbReference>
<dbReference type="GO" id="GO:0008934">
    <property type="term" value="F:inositol monophosphate 1-phosphatase activity"/>
    <property type="evidence" value="ECO:0007669"/>
    <property type="project" value="TreeGrafter"/>
</dbReference>
<evidence type="ECO:0000256" key="7">
    <source>
        <dbReference type="PIRSR" id="PIRSR600760-2"/>
    </source>
</evidence>
<feature type="binding site" evidence="7">
    <location>
        <position position="91"/>
    </location>
    <ligand>
        <name>Mg(2+)</name>
        <dbReference type="ChEBI" id="CHEBI:18420"/>
        <label>1</label>
        <note>catalytic</note>
    </ligand>
</feature>
<evidence type="ECO:0000256" key="6">
    <source>
        <dbReference type="ARBA" id="ARBA00022842"/>
    </source>
</evidence>
<dbReference type="GO" id="GO:0007165">
    <property type="term" value="P:signal transduction"/>
    <property type="evidence" value="ECO:0007669"/>
    <property type="project" value="TreeGrafter"/>
</dbReference>
<dbReference type="PROSITE" id="PS00629">
    <property type="entry name" value="IMP_1"/>
    <property type="match status" value="1"/>
</dbReference>
<proteinExistence type="predicted"/>
<feature type="binding site" evidence="7">
    <location>
        <position position="73"/>
    </location>
    <ligand>
        <name>Mg(2+)</name>
        <dbReference type="ChEBI" id="CHEBI:18420"/>
        <label>1</label>
        <note>catalytic</note>
    </ligand>
</feature>
<reference evidence="9" key="1">
    <citation type="submission" date="2016-01" db="EMBL/GenBank/DDBJ databases">
        <authorList>
            <person name="Mitreva M."/>
            <person name="Pepin K.H."/>
            <person name="Mihindukulasuriya K.A."/>
            <person name="Fulton R."/>
            <person name="Fronick C."/>
            <person name="O'Laughlin M."/>
            <person name="Miner T."/>
            <person name="Herter B."/>
            <person name="Rosa B.A."/>
            <person name="Cordes M."/>
            <person name="Tomlinson C."/>
            <person name="Wollam A."/>
            <person name="Palsikar V.B."/>
            <person name="Mardis E.R."/>
            <person name="Wilson R.K."/>
        </authorList>
    </citation>
    <scope>NUCLEOTIDE SEQUENCE [LARGE SCALE GENOMIC DNA]</scope>
    <source>
        <strain evidence="9">GED7749B</strain>
    </source>
</reference>
<keyword evidence="4 7" id="KW-0479">Metal-binding</keyword>
<comment type="cofactor">
    <cofactor evidence="2 7">
        <name>Mg(2+)</name>
        <dbReference type="ChEBI" id="CHEBI:18420"/>
    </cofactor>
</comment>
<evidence type="ECO:0000313" key="9">
    <source>
        <dbReference type="Proteomes" id="UP000070376"/>
    </source>
</evidence>